<dbReference type="RefSeq" id="WP_090149598.1">
    <property type="nucleotide sequence ID" value="NZ_VTVE01000001.1"/>
</dbReference>
<dbReference type="EMBL" id="VTVE01000001">
    <property type="protein sequence ID" value="NEX01209.1"/>
    <property type="molecule type" value="Genomic_DNA"/>
</dbReference>
<reference evidence="2 3" key="1">
    <citation type="submission" date="2019-09" db="EMBL/GenBank/DDBJ databases">
        <authorList>
            <person name="Pidcock S.E."/>
            <person name="Huws S.A."/>
        </authorList>
    </citation>
    <scope>NUCLEOTIDE SEQUENCE [LARGE SCALE GENOMIC DNA]</scope>
    <source>
        <strain evidence="2 3">MZ8</strain>
    </source>
</reference>
<dbReference type="Pfam" id="PF19238">
    <property type="entry name" value="Radical_SAM_2"/>
    <property type="match status" value="1"/>
</dbReference>
<dbReference type="Pfam" id="PF04459">
    <property type="entry name" value="DUF512"/>
    <property type="match status" value="1"/>
</dbReference>
<dbReference type="Pfam" id="PF17820">
    <property type="entry name" value="PDZ_6"/>
    <property type="match status" value="1"/>
</dbReference>
<dbReference type="InterPro" id="IPR007549">
    <property type="entry name" value="DUF512"/>
</dbReference>
<organism evidence="2 3">
    <name type="scientific">Pseudobutyrivibrio xylanivorans</name>
    <dbReference type="NCBI Taxonomy" id="185007"/>
    <lineage>
        <taxon>Bacteria</taxon>
        <taxon>Bacillati</taxon>
        <taxon>Bacillota</taxon>
        <taxon>Clostridia</taxon>
        <taxon>Lachnospirales</taxon>
        <taxon>Lachnospiraceae</taxon>
        <taxon>Pseudobutyrivibrio</taxon>
    </lineage>
</organism>
<evidence type="ECO:0000259" key="1">
    <source>
        <dbReference type="PROSITE" id="PS50106"/>
    </source>
</evidence>
<sequence length="439" mass="49137">MLNSSHKIKEITPGSPADLAGLKSGDIITKINNVELVDIFDYHYYSDDANITVELLHEDGTTTSVLVPKEDGEDLGVIFCNGLMDDYKSCSNKCAFCFIDQMPPGMRETLYFKDDDTRLSFLQGNYVTLTNMKMADLDRIIAYKLGPINISVHATNPELRVKLLHNRFAGDILEKIEKLYHAEIPMNAQVVSCPGLNDGPELDRTISDLLQFAPVMGSMSVVPVGVTKFREGLFPLRTYTAEEAGRVIDQIEHWQNVAMERVGNHFVQASDEWYILAGRPLPEADRYDGFIQLENGVGMLRLLKEEVLDALEDIKKPLFMKKRHVTIATGKLAAPFMRQLADLVTEKFNKVTVDVVCIRNDFFGEEITVSGLITGQDLIAQLKDRDLGDNLLLSCTMLRAQEEVFLDDITLSELESALQVKARIVQSDGRDLVCAIIGR</sequence>
<gene>
    <name evidence="2" type="ORF">F0Q01_04835</name>
</gene>
<name>A0A6M0LH47_PSEXY</name>
<dbReference type="InterPro" id="IPR045375">
    <property type="entry name" value="Put_radical_SAM-like_N"/>
</dbReference>
<evidence type="ECO:0000313" key="3">
    <source>
        <dbReference type="Proteomes" id="UP000473091"/>
    </source>
</evidence>
<dbReference type="PROSITE" id="PS50106">
    <property type="entry name" value="PDZ"/>
    <property type="match status" value="1"/>
</dbReference>
<dbReference type="SUPFAM" id="SSF50156">
    <property type="entry name" value="PDZ domain-like"/>
    <property type="match status" value="1"/>
</dbReference>
<dbReference type="InterPro" id="IPR058240">
    <property type="entry name" value="rSAM_sf"/>
</dbReference>
<comment type="caution">
    <text evidence="2">The sequence shown here is derived from an EMBL/GenBank/DDBJ whole genome shotgun (WGS) entry which is preliminary data.</text>
</comment>
<dbReference type="Proteomes" id="UP000473091">
    <property type="component" value="Unassembled WGS sequence"/>
</dbReference>
<dbReference type="Gene3D" id="2.30.42.10">
    <property type="match status" value="1"/>
</dbReference>
<reference evidence="2 3" key="2">
    <citation type="submission" date="2020-03" db="EMBL/GenBank/DDBJ databases">
        <title>Investigating the evolutionary divergence of the Butyrivibrio group.</title>
        <authorList>
            <person name="Skvortsov T."/>
            <person name="Santos F.G."/>
            <person name="Ting K.S."/>
            <person name="Creevey C.J."/>
        </authorList>
    </citation>
    <scope>NUCLEOTIDE SEQUENCE [LARGE SCALE GENOMIC DNA]</scope>
    <source>
        <strain evidence="2 3">MZ8</strain>
    </source>
</reference>
<feature type="domain" description="PDZ" evidence="1">
    <location>
        <begin position="8"/>
        <end position="71"/>
    </location>
</feature>
<accession>A0A6M0LH47</accession>
<dbReference type="SUPFAM" id="SSF102114">
    <property type="entry name" value="Radical SAM enzymes"/>
    <property type="match status" value="1"/>
</dbReference>
<dbReference type="InterPro" id="IPR041489">
    <property type="entry name" value="PDZ_6"/>
</dbReference>
<protein>
    <submittedName>
        <fullName evidence="2">DUF512 domain-containing protein</fullName>
    </submittedName>
</protein>
<proteinExistence type="predicted"/>
<dbReference type="InterPro" id="IPR001478">
    <property type="entry name" value="PDZ"/>
</dbReference>
<dbReference type="InterPro" id="IPR036034">
    <property type="entry name" value="PDZ_sf"/>
</dbReference>
<dbReference type="AlphaFoldDB" id="A0A6M0LH47"/>
<evidence type="ECO:0000313" key="2">
    <source>
        <dbReference type="EMBL" id="NEX01209.1"/>
    </source>
</evidence>